<sequence length="371" mass="42825">MIKIISNKVIVNTRIAAACFIVLGSASCSKSPMPVKPPIVDSTGKKIDYSVYDFERMAALSNRWISDTLWNEKKNEIIGLRLKKAADYAFSYDSENYLKQPYFNVFVSLNDFPEFNLTQYQSQSASYIPYVRFNRYNSNPVAYQKIASRQDLDQFIKDKFVDKGPVNYYGHQDYIYHFKQFENLRLVFSGDVDIKSKFAIPDSRYNRMENTGWLYYSYKPTFNIKSHAEEKDFKKLFPTANLTGGNIVRVAEIEYGKSAYMVVDGPEKIKPIISKLSLDPQSLSADDKNLLNKQRAYFYLIGYQSSDLDLIRNAPSTVEKIDAYLALAIRSPETKTYEYPHIGVPALYKLESSNLNDETFKTLQFTKEIKF</sequence>
<evidence type="ECO:0000313" key="1">
    <source>
        <dbReference type="EMBL" id="TWI13655.1"/>
    </source>
</evidence>
<dbReference type="Proteomes" id="UP000315908">
    <property type="component" value="Unassembled WGS sequence"/>
</dbReference>
<protein>
    <submittedName>
        <fullName evidence="1">Uncharacterized protein</fullName>
    </submittedName>
</protein>
<gene>
    <name evidence="1" type="ORF">IQ31_05499</name>
</gene>
<dbReference type="RefSeq" id="WP_145331367.1">
    <property type="nucleotide sequence ID" value="NZ_VLKR01000058.1"/>
</dbReference>
<comment type="caution">
    <text evidence="1">The sequence shown here is derived from an EMBL/GenBank/DDBJ whole genome shotgun (WGS) entry which is preliminary data.</text>
</comment>
<dbReference type="OrthoDB" id="10010354at2"/>
<dbReference type="EMBL" id="VLKR01000058">
    <property type="protein sequence ID" value="TWI13655.1"/>
    <property type="molecule type" value="Genomic_DNA"/>
</dbReference>
<evidence type="ECO:0000313" key="2">
    <source>
        <dbReference type="Proteomes" id="UP000315908"/>
    </source>
</evidence>
<accession>A0A562M133</accession>
<dbReference type="PROSITE" id="PS51257">
    <property type="entry name" value="PROKAR_LIPOPROTEIN"/>
    <property type="match status" value="1"/>
</dbReference>
<name>A0A562M133_9SPHI</name>
<organism evidence="1 2">
    <name type="scientific">Sphingobacterium siyangense</name>
    <dbReference type="NCBI Taxonomy" id="459529"/>
    <lineage>
        <taxon>Bacteria</taxon>
        <taxon>Pseudomonadati</taxon>
        <taxon>Bacteroidota</taxon>
        <taxon>Sphingobacteriia</taxon>
        <taxon>Sphingobacteriales</taxon>
        <taxon>Sphingobacteriaceae</taxon>
        <taxon>Sphingobacterium</taxon>
    </lineage>
</organism>
<proteinExistence type="predicted"/>
<reference evidence="1 2" key="1">
    <citation type="journal article" date="2015" name="Stand. Genomic Sci.">
        <title>Genomic Encyclopedia of Bacterial and Archaeal Type Strains, Phase III: the genomes of soil and plant-associated and newly described type strains.</title>
        <authorList>
            <person name="Whitman W.B."/>
            <person name="Woyke T."/>
            <person name="Klenk H.P."/>
            <person name="Zhou Y."/>
            <person name="Lilburn T.G."/>
            <person name="Beck B.J."/>
            <person name="De Vos P."/>
            <person name="Vandamme P."/>
            <person name="Eisen J.A."/>
            <person name="Garrity G."/>
            <person name="Hugenholtz P."/>
            <person name="Kyrpides N.C."/>
        </authorList>
    </citation>
    <scope>NUCLEOTIDE SEQUENCE [LARGE SCALE GENOMIC DNA]</scope>
    <source>
        <strain evidence="1 2">CGMCC 1.6855</strain>
    </source>
</reference>
<dbReference type="AlphaFoldDB" id="A0A562M133"/>